<dbReference type="AlphaFoldDB" id="A0A5U8SWM7"/>
<comment type="similarity">
    <text evidence="2 7">Belongs to the chloramphenicol acetyltransferase family.</text>
</comment>
<dbReference type="SUPFAM" id="SSF52777">
    <property type="entry name" value="CoA-dependent acyltransferases"/>
    <property type="match status" value="1"/>
</dbReference>
<dbReference type="PANTHER" id="PTHR38474:SF2">
    <property type="entry name" value="CHLORAMPHENICOL ACETYLTRANSFERASE"/>
    <property type="match status" value="1"/>
</dbReference>
<gene>
    <name evidence="8" type="ORF">DS524_28475</name>
</gene>
<evidence type="ECO:0000256" key="4">
    <source>
        <dbReference type="ARBA" id="ARBA00023251"/>
    </source>
</evidence>
<evidence type="ECO:0000256" key="5">
    <source>
        <dbReference type="ARBA" id="ARBA00023315"/>
    </source>
</evidence>
<reference evidence="8" key="1">
    <citation type="submission" date="2018-07" db="EMBL/GenBank/DDBJ databases">
        <authorList>
            <person name="Ashton P.M."/>
            <person name="Dallman T."/>
            <person name="Nair S."/>
            <person name="De Pinna E."/>
            <person name="Peters T."/>
            <person name="Grant K."/>
        </authorList>
    </citation>
    <scope>NUCLEOTIDE SEQUENCE</scope>
    <source>
        <strain evidence="8">296838</strain>
    </source>
</reference>
<dbReference type="InterPro" id="IPR018372">
    <property type="entry name" value="Chloramphenicol_AcTrfase_AS"/>
</dbReference>
<dbReference type="InterPro" id="IPR023213">
    <property type="entry name" value="CAT-like_dom_sf"/>
</dbReference>
<comment type="function">
    <text evidence="1 6">This enzyme is an effector of chloramphenicol resistance in bacteria.</text>
</comment>
<evidence type="ECO:0000256" key="7">
    <source>
        <dbReference type="RuleBase" id="RU004156"/>
    </source>
</evidence>
<protein>
    <recommendedName>
        <fullName evidence="6">Chloramphenicol acetyltransferase</fullName>
        <ecNumber evidence="6">2.3.1.28</ecNumber>
    </recommendedName>
</protein>
<evidence type="ECO:0000313" key="8">
    <source>
        <dbReference type="EMBL" id="EBR9859677.1"/>
    </source>
</evidence>
<dbReference type="PROSITE" id="PS00100">
    <property type="entry name" value="CAT"/>
    <property type="match status" value="1"/>
</dbReference>
<evidence type="ECO:0000256" key="2">
    <source>
        <dbReference type="ARBA" id="ARBA00010571"/>
    </source>
</evidence>
<comment type="caution">
    <text evidence="8">The sequence shown here is derived from an EMBL/GenBank/DDBJ whole genome shotgun (WGS) entry which is preliminary data.</text>
</comment>
<organism evidence="8">
    <name type="scientific">Salmonella enterica subsp. enterica serovar Chester</name>
    <dbReference type="NCBI Taxonomy" id="149386"/>
    <lineage>
        <taxon>Bacteria</taxon>
        <taxon>Pseudomonadati</taxon>
        <taxon>Pseudomonadota</taxon>
        <taxon>Gammaproteobacteria</taxon>
        <taxon>Enterobacterales</taxon>
        <taxon>Enterobacteriaceae</taxon>
        <taxon>Salmonella</taxon>
    </lineage>
</organism>
<keyword evidence="4 6" id="KW-0046">Antibiotic resistance</keyword>
<dbReference type="Gene3D" id="3.30.559.10">
    <property type="entry name" value="Chloramphenicol acetyltransferase-like domain"/>
    <property type="match status" value="1"/>
</dbReference>
<dbReference type="Pfam" id="PF00302">
    <property type="entry name" value="CAT"/>
    <property type="match status" value="1"/>
</dbReference>
<dbReference type="GO" id="GO:0008811">
    <property type="term" value="F:chloramphenicol O-acetyltransferase activity"/>
    <property type="evidence" value="ECO:0007669"/>
    <property type="project" value="UniProtKB-EC"/>
</dbReference>
<dbReference type="SMART" id="SM01059">
    <property type="entry name" value="CAT"/>
    <property type="match status" value="1"/>
</dbReference>
<accession>A0A5U8SWM7</accession>
<dbReference type="InterPro" id="IPR001707">
    <property type="entry name" value="Cmp_AcTrfase"/>
</dbReference>
<dbReference type="EMBL" id="AAGUAT010000324">
    <property type="protein sequence ID" value="EBR9859677.1"/>
    <property type="molecule type" value="Genomic_DNA"/>
</dbReference>
<evidence type="ECO:0000256" key="6">
    <source>
        <dbReference type="RuleBase" id="RU000503"/>
    </source>
</evidence>
<keyword evidence="3 6" id="KW-0808">Transferase</keyword>
<keyword evidence="5 6" id="KW-0012">Acyltransferase</keyword>
<evidence type="ECO:0000256" key="3">
    <source>
        <dbReference type="ARBA" id="ARBA00022679"/>
    </source>
</evidence>
<evidence type="ECO:0000256" key="1">
    <source>
        <dbReference type="ARBA" id="ARBA00002150"/>
    </source>
</evidence>
<sequence length="92" mass="10383">HQHDTGLFPQGNLPENHLNISSLPWVSFDGFNLNITGNDDYFAPVFTMAKFQQEGDRVLLPVSVQVHHAVCDGFHAARFINTLQMMCDNILK</sequence>
<name>A0A5U8SWM7_SALET</name>
<proteinExistence type="inferred from homology"/>
<dbReference type="EC" id="2.3.1.28" evidence="6"/>
<dbReference type="GO" id="GO:0046677">
    <property type="term" value="P:response to antibiotic"/>
    <property type="evidence" value="ECO:0007669"/>
    <property type="project" value="UniProtKB-KW"/>
</dbReference>
<dbReference type="PANTHER" id="PTHR38474">
    <property type="entry name" value="SLR0299 PROTEIN"/>
    <property type="match status" value="1"/>
</dbReference>
<comment type="catalytic activity">
    <reaction evidence="6">
        <text>chloramphenicol + acetyl-CoA = chloramphenicol 3-acetate + CoA</text>
        <dbReference type="Rhea" id="RHEA:18421"/>
        <dbReference type="ChEBI" id="CHEBI:16730"/>
        <dbReference type="ChEBI" id="CHEBI:17698"/>
        <dbReference type="ChEBI" id="CHEBI:57287"/>
        <dbReference type="ChEBI" id="CHEBI:57288"/>
        <dbReference type="EC" id="2.3.1.28"/>
    </reaction>
</comment>
<feature type="non-terminal residue" evidence="8">
    <location>
        <position position="1"/>
    </location>
</feature>